<gene>
    <name evidence="3" type="ORF">MM213_14080</name>
</gene>
<dbReference type="NCBIfam" id="TIGR00696">
    <property type="entry name" value="wecG_tagA_cpsF"/>
    <property type="match status" value="1"/>
</dbReference>
<dbReference type="CDD" id="cd06533">
    <property type="entry name" value="Glyco_transf_WecG_TagA"/>
    <property type="match status" value="1"/>
</dbReference>
<dbReference type="PANTHER" id="PTHR34136:SF1">
    <property type="entry name" value="UDP-N-ACETYL-D-MANNOSAMINURONIC ACID TRANSFERASE"/>
    <property type="match status" value="1"/>
</dbReference>
<keyword evidence="2" id="KW-0808">Transferase</keyword>
<reference evidence="3" key="1">
    <citation type="submission" date="2022-03" db="EMBL/GenBank/DDBJ databases">
        <title>De novo assembled genomes of Belliella spp. (Cyclobacteriaceae) strains.</title>
        <authorList>
            <person name="Szabo A."/>
            <person name="Korponai K."/>
            <person name="Felfoldi T."/>
        </authorList>
    </citation>
    <scope>NUCLEOTIDE SEQUENCE</scope>
    <source>
        <strain evidence="3">DSM 111903</strain>
    </source>
</reference>
<accession>A0ABS9VEM1</accession>
<dbReference type="PANTHER" id="PTHR34136">
    <property type="match status" value="1"/>
</dbReference>
<dbReference type="RefSeq" id="WP_241413213.1">
    <property type="nucleotide sequence ID" value="NZ_JAKZGO010000012.1"/>
</dbReference>
<keyword evidence="1" id="KW-0328">Glycosyltransferase</keyword>
<evidence type="ECO:0000313" key="3">
    <source>
        <dbReference type="EMBL" id="MCH7414624.1"/>
    </source>
</evidence>
<organism evidence="3 4">
    <name type="scientific">Belliella alkalica</name>
    <dbReference type="NCBI Taxonomy" id="1730871"/>
    <lineage>
        <taxon>Bacteria</taxon>
        <taxon>Pseudomonadati</taxon>
        <taxon>Bacteroidota</taxon>
        <taxon>Cytophagia</taxon>
        <taxon>Cytophagales</taxon>
        <taxon>Cyclobacteriaceae</taxon>
        <taxon>Belliella</taxon>
    </lineage>
</organism>
<dbReference type="Proteomes" id="UP001165430">
    <property type="component" value="Unassembled WGS sequence"/>
</dbReference>
<evidence type="ECO:0000256" key="1">
    <source>
        <dbReference type="ARBA" id="ARBA00022676"/>
    </source>
</evidence>
<protein>
    <submittedName>
        <fullName evidence="3">WecB/TagA/CpsF family glycosyltransferase</fullName>
    </submittedName>
</protein>
<evidence type="ECO:0000313" key="4">
    <source>
        <dbReference type="Proteomes" id="UP001165430"/>
    </source>
</evidence>
<dbReference type="InterPro" id="IPR004629">
    <property type="entry name" value="WecG_TagA_CpsF"/>
</dbReference>
<evidence type="ECO:0000256" key="2">
    <source>
        <dbReference type="ARBA" id="ARBA00022679"/>
    </source>
</evidence>
<comment type="caution">
    <text evidence="3">The sequence shown here is derived from an EMBL/GenBank/DDBJ whole genome shotgun (WGS) entry which is preliminary data.</text>
</comment>
<dbReference type="Pfam" id="PF03808">
    <property type="entry name" value="Glyco_tran_WecG"/>
    <property type="match status" value="1"/>
</dbReference>
<sequence length="237" mass="27146">MIELLSYPIATEYPDLILENRTIINTINPHSYYVAKSDVEFRNALLESDVLLPDGIGIVYAASILKKVKIEKIAGFDIFLFLLEKLNKSGGSCFFLGASEQTLDLIQSKIKKEYPRIVVKSFSPPFKEVFSVEDNKTMIEEVNKLSPDVLFVGMTAPKQEKWVHKNKMEINAKVICSIGAVFDFYAGTVKRPSKFWINLGLEWLPRLLREPKRLWKRNLISTPIFIIDVIRNRFSNG</sequence>
<dbReference type="EMBL" id="JAKZGO010000012">
    <property type="protein sequence ID" value="MCH7414624.1"/>
    <property type="molecule type" value="Genomic_DNA"/>
</dbReference>
<proteinExistence type="predicted"/>
<keyword evidence="4" id="KW-1185">Reference proteome</keyword>
<name>A0ABS9VEM1_9BACT</name>